<sequence>MGCLAAPLSPFRYVRRPCRLHRRAGQTRWTTRGGAALRLHERGAQVMRLERTESRALAAIRFLDAETQRPLSEPITIAGQGLRFARNVRGLHVVTDAPGFSDYAASFELPDPLPAAAAFTLVASDPTRRYLARSFTLELPRDATAPPTGQPLPPDSVFRPVDVTLYPSPLMRPSARSAVVRLRVVDAHDKPLPGALVSLALADPEITRWGLSNERGDALILVPGIPIADWSNPEAPIHFTFSLAAAWAASTQPPDPDALSLDFHPLSSTLDVAAGEEVTTTIKLDWVEL</sequence>
<dbReference type="Proteomes" id="UP000320179">
    <property type="component" value="Chromosome"/>
</dbReference>
<dbReference type="AlphaFoldDB" id="A0AAE6KTL3"/>
<protein>
    <submittedName>
        <fullName evidence="1">Uncharacterized protein</fullName>
    </submittedName>
</protein>
<name>A0AAE6KTL3_MYXXA</name>
<organism evidence="1 2">
    <name type="scientific">Myxococcus xanthus</name>
    <dbReference type="NCBI Taxonomy" id="34"/>
    <lineage>
        <taxon>Bacteria</taxon>
        <taxon>Pseudomonadati</taxon>
        <taxon>Myxococcota</taxon>
        <taxon>Myxococcia</taxon>
        <taxon>Myxococcales</taxon>
        <taxon>Cystobacterineae</taxon>
        <taxon>Myxococcaceae</taxon>
        <taxon>Myxococcus</taxon>
    </lineage>
</organism>
<evidence type="ECO:0000313" key="2">
    <source>
        <dbReference type="Proteomes" id="UP000320179"/>
    </source>
</evidence>
<proteinExistence type="predicted"/>
<gene>
    <name evidence="1" type="ORF">BHS09_22290</name>
</gene>
<reference evidence="1 2" key="1">
    <citation type="journal article" date="2019" name="Science">
        <title>Social genes are selection hotspots in kin groups of a soil microbe.</title>
        <authorList>
            <person name="Wielgoss S."/>
            <person name="Wolfensberger R."/>
            <person name="Sun L."/>
            <person name="Fiegna F."/>
            <person name="Velicer G.J."/>
        </authorList>
    </citation>
    <scope>NUCLEOTIDE SEQUENCE [LARGE SCALE GENOMIC DNA]</scope>
    <source>
        <strain evidence="1 2">MC3.5.9c15</strain>
    </source>
</reference>
<dbReference type="EMBL" id="CP017174">
    <property type="protein sequence ID" value="QDE69488.1"/>
    <property type="molecule type" value="Genomic_DNA"/>
</dbReference>
<accession>A0AAE6KTL3</accession>
<evidence type="ECO:0000313" key="1">
    <source>
        <dbReference type="EMBL" id="QDE69488.1"/>
    </source>
</evidence>